<dbReference type="EMBL" id="VBOS01000141">
    <property type="protein sequence ID" value="TMQ56954.1"/>
    <property type="molecule type" value="Genomic_DNA"/>
</dbReference>
<dbReference type="Pfam" id="PF13489">
    <property type="entry name" value="Methyltransf_23"/>
    <property type="match status" value="1"/>
</dbReference>
<proteinExistence type="predicted"/>
<dbReference type="GO" id="GO:0032259">
    <property type="term" value="P:methylation"/>
    <property type="evidence" value="ECO:0007669"/>
    <property type="project" value="UniProtKB-KW"/>
</dbReference>
<dbReference type="AlphaFoldDB" id="A0A538T0B5"/>
<evidence type="ECO:0000313" key="2">
    <source>
        <dbReference type="Proteomes" id="UP000317716"/>
    </source>
</evidence>
<comment type="caution">
    <text evidence="1">The sequence shown here is derived from an EMBL/GenBank/DDBJ whole genome shotgun (WGS) entry which is preliminary data.</text>
</comment>
<keyword evidence="1" id="KW-0808">Transferase</keyword>
<dbReference type="Proteomes" id="UP000317716">
    <property type="component" value="Unassembled WGS sequence"/>
</dbReference>
<dbReference type="Gene3D" id="3.40.50.150">
    <property type="entry name" value="Vaccinia Virus protein VP39"/>
    <property type="match status" value="1"/>
</dbReference>
<dbReference type="SUPFAM" id="SSF53335">
    <property type="entry name" value="S-adenosyl-L-methionine-dependent methyltransferases"/>
    <property type="match status" value="1"/>
</dbReference>
<name>A0A538T0B5_UNCEI</name>
<organism evidence="1 2">
    <name type="scientific">Eiseniibacteriota bacterium</name>
    <dbReference type="NCBI Taxonomy" id="2212470"/>
    <lineage>
        <taxon>Bacteria</taxon>
        <taxon>Candidatus Eiseniibacteriota</taxon>
    </lineage>
</organism>
<dbReference type="PANTHER" id="PTHR43861">
    <property type="entry name" value="TRANS-ACONITATE 2-METHYLTRANSFERASE-RELATED"/>
    <property type="match status" value="1"/>
</dbReference>
<evidence type="ECO:0000313" key="1">
    <source>
        <dbReference type="EMBL" id="TMQ56954.1"/>
    </source>
</evidence>
<gene>
    <name evidence="1" type="ORF">E6K72_04145</name>
</gene>
<reference evidence="1 2" key="1">
    <citation type="journal article" date="2019" name="Nat. Microbiol.">
        <title>Mediterranean grassland soil C-N compound turnover is dependent on rainfall and depth, and is mediated by genomically divergent microorganisms.</title>
        <authorList>
            <person name="Diamond S."/>
            <person name="Andeer P.F."/>
            <person name="Li Z."/>
            <person name="Crits-Christoph A."/>
            <person name="Burstein D."/>
            <person name="Anantharaman K."/>
            <person name="Lane K.R."/>
            <person name="Thomas B.C."/>
            <person name="Pan C."/>
            <person name="Northen T.R."/>
            <person name="Banfield J.F."/>
        </authorList>
    </citation>
    <scope>NUCLEOTIDE SEQUENCE [LARGE SCALE GENOMIC DNA]</scope>
    <source>
        <strain evidence="1">WS_2</strain>
    </source>
</reference>
<protein>
    <submittedName>
        <fullName evidence="1">Methyltransferase domain-containing protein</fullName>
    </submittedName>
</protein>
<accession>A0A538T0B5</accession>
<keyword evidence="1" id="KW-0489">Methyltransferase</keyword>
<dbReference type="GO" id="GO:0008168">
    <property type="term" value="F:methyltransferase activity"/>
    <property type="evidence" value="ECO:0007669"/>
    <property type="project" value="UniProtKB-KW"/>
</dbReference>
<dbReference type="InterPro" id="IPR029063">
    <property type="entry name" value="SAM-dependent_MTases_sf"/>
</dbReference>
<dbReference type="CDD" id="cd02440">
    <property type="entry name" value="AdoMet_MTases"/>
    <property type="match status" value="1"/>
</dbReference>
<sequence length="264" mass="29838">MFYRVDFRCDDRDPLQRQLDDLYGYRDDLETRILHRLRLNLFFLLMRELIAARVVTQFGSALDIGCNAGAYSKILSDFGFRSVEGIDIDAGQIAKADAAFGVESDERTIEFRVANAEELDRAGQFDFVLCTEVIEHTARPPRVVENLAAALAPGGIAVVTMPNAFSLPYAIARASYHLRGKPRDPVFEDHLKYPFWQALRLFEGRGLEVVSTTGTNLCFDARLIGALARTPLLPALSRAQFALARRWPLKYAAMFFCMVLRHRD</sequence>